<evidence type="ECO:0000259" key="4">
    <source>
        <dbReference type="PROSITE" id="PS51077"/>
    </source>
</evidence>
<dbReference type="GO" id="GO:0045892">
    <property type="term" value="P:negative regulation of DNA-templated transcription"/>
    <property type="evidence" value="ECO:0007669"/>
    <property type="project" value="TreeGrafter"/>
</dbReference>
<dbReference type="PROSITE" id="PS51078">
    <property type="entry name" value="ICLR_ED"/>
    <property type="match status" value="1"/>
</dbReference>
<sequence length="251" mass="26832">MGEKAPVVGAERVLVLLRALAEHGQGATLDELAAVVDGSKPTIHRGLALLCRIGFARRDERGRYSLGDQFLRLAFTYHEQQTDHLRAQPILAALAQQFGETAHYAVLDGRDVVYRGKVDPPDRAVRLTSVIGGRNPAHCTAVGKALLAHRLTGEAQVRAWLAAGDLAARTDATIVAPAAFATVLARANEQGYAVEDEENELGIACLAVPVWWGPGTEPTGAISISAVRYRTPLAALLDRLPEIRAIIDGAP</sequence>
<dbReference type="GO" id="GO:0003700">
    <property type="term" value="F:DNA-binding transcription factor activity"/>
    <property type="evidence" value="ECO:0007669"/>
    <property type="project" value="TreeGrafter"/>
</dbReference>
<dbReference type="InterPro" id="IPR036388">
    <property type="entry name" value="WH-like_DNA-bd_sf"/>
</dbReference>
<organism evidence="6 7">
    <name type="scientific">Occultella aeris</name>
    <dbReference type="NCBI Taxonomy" id="2761496"/>
    <lineage>
        <taxon>Bacteria</taxon>
        <taxon>Bacillati</taxon>
        <taxon>Actinomycetota</taxon>
        <taxon>Actinomycetes</taxon>
        <taxon>Micrococcales</taxon>
        <taxon>Ruaniaceae</taxon>
        <taxon>Occultella</taxon>
    </lineage>
</organism>
<feature type="domain" description="HTH iclR-type" evidence="4">
    <location>
        <begin position="7"/>
        <end position="68"/>
    </location>
</feature>
<dbReference type="GO" id="GO:0003677">
    <property type="term" value="F:DNA binding"/>
    <property type="evidence" value="ECO:0007669"/>
    <property type="project" value="UniProtKB-KW"/>
</dbReference>
<dbReference type="Gene3D" id="3.30.450.40">
    <property type="match status" value="1"/>
</dbReference>
<gene>
    <name evidence="6" type="primary">pcaR_1</name>
    <name evidence="6" type="ORF">HALOF300_00590</name>
</gene>
<dbReference type="SUPFAM" id="SSF55781">
    <property type="entry name" value="GAF domain-like"/>
    <property type="match status" value="1"/>
</dbReference>
<dbReference type="InterPro" id="IPR014757">
    <property type="entry name" value="Tscrpt_reg_IclR_C"/>
</dbReference>
<proteinExistence type="predicted"/>
<feature type="domain" description="IclR-ED" evidence="5">
    <location>
        <begin position="69"/>
        <end position="251"/>
    </location>
</feature>
<dbReference type="SMART" id="SM00346">
    <property type="entry name" value="HTH_ICLR"/>
    <property type="match status" value="1"/>
</dbReference>
<dbReference type="InterPro" id="IPR036390">
    <property type="entry name" value="WH_DNA-bd_sf"/>
</dbReference>
<keyword evidence="3" id="KW-0804">Transcription</keyword>
<dbReference type="InterPro" id="IPR005471">
    <property type="entry name" value="Tscrpt_reg_IclR_N"/>
</dbReference>
<dbReference type="PANTHER" id="PTHR30136:SF24">
    <property type="entry name" value="HTH-TYPE TRANSCRIPTIONAL REPRESSOR ALLR"/>
    <property type="match status" value="1"/>
</dbReference>
<dbReference type="Pfam" id="PF09339">
    <property type="entry name" value="HTH_IclR"/>
    <property type="match status" value="1"/>
</dbReference>
<reference evidence="6 7" key="1">
    <citation type="submission" date="2019-11" db="EMBL/GenBank/DDBJ databases">
        <authorList>
            <person name="Criscuolo A."/>
        </authorList>
    </citation>
    <scope>NUCLEOTIDE SEQUENCE [LARGE SCALE GENOMIC DNA]</scope>
    <source>
        <strain evidence="6">CIP111667</strain>
    </source>
</reference>
<dbReference type="Gene3D" id="1.10.10.10">
    <property type="entry name" value="Winged helix-like DNA-binding domain superfamily/Winged helix DNA-binding domain"/>
    <property type="match status" value="1"/>
</dbReference>
<accession>A0A7M4DEQ0</accession>
<name>A0A7M4DEQ0_9MICO</name>
<dbReference type="AlphaFoldDB" id="A0A7M4DEQ0"/>
<dbReference type="EMBL" id="CACRYJ010000009">
    <property type="protein sequence ID" value="VZO35393.1"/>
    <property type="molecule type" value="Genomic_DNA"/>
</dbReference>
<keyword evidence="2" id="KW-0238">DNA-binding</keyword>
<evidence type="ECO:0000313" key="7">
    <source>
        <dbReference type="Proteomes" id="UP000419743"/>
    </source>
</evidence>
<dbReference type="PROSITE" id="PS51077">
    <property type="entry name" value="HTH_ICLR"/>
    <property type="match status" value="1"/>
</dbReference>
<keyword evidence="7" id="KW-1185">Reference proteome</keyword>
<evidence type="ECO:0000259" key="5">
    <source>
        <dbReference type="PROSITE" id="PS51078"/>
    </source>
</evidence>
<comment type="caution">
    <text evidence="6">The sequence shown here is derived from an EMBL/GenBank/DDBJ whole genome shotgun (WGS) entry which is preliminary data.</text>
</comment>
<evidence type="ECO:0000256" key="3">
    <source>
        <dbReference type="ARBA" id="ARBA00023163"/>
    </source>
</evidence>
<dbReference type="InterPro" id="IPR029016">
    <property type="entry name" value="GAF-like_dom_sf"/>
</dbReference>
<evidence type="ECO:0000256" key="2">
    <source>
        <dbReference type="ARBA" id="ARBA00023125"/>
    </source>
</evidence>
<dbReference type="Proteomes" id="UP000419743">
    <property type="component" value="Unassembled WGS sequence"/>
</dbReference>
<keyword evidence="1" id="KW-0805">Transcription regulation</keyword>
<dbReference type="SUPFAM" id="SSF46785">
    <property type="entry name" value="Winged helix' DNA-binding domain"/>
    <property type="match status" value="1"/>
</dbReference>
<evidence type="ECO:0000313" key="6">
    <source>
        <dbReference type="EMBL" id="VZO35393.1"/>
    </source>
</evidence>
<protein>
    <submittedName>
        <fullName evidence="6">Pca regulon regulatory protein</fullName>
    </submittedName>
</protein>
<evidence type="ECO:0000256" key="1">
    <source>
        <dbReference type="ARBA" id="ARBA00023015"/>
    </source>
</evidence>
<dbReference type="RefSeq" id="WP_156739157.1">
    <property type="nucleotide sequence ID" value="NZ_CACRYJ010000009.1"/>
</dbReference>
<dbReference type="InterPro" id="IPR050707">
    <property type="entry name" value="HTH_MetabolicPath_Reg"/>
</dbReference>
<dbReference type="Pfam" id="PF01614">
    <property type="entry name" value="IclR_C"/>
    <property type="match status" value="1"/>
</dbReference>
<dbReference type="PANTHER" id="PTHR30136">
    <property type="entry name" value="HELIX-TURN-HELIX TRANSCRIPTIONAL REGULATOR, ICLR FAMILY"/>
    <property type="match status" value="1"/>
</dbReference>